<reference evidence="2 3" key="1">
    <citation type="journal article" date="2013" name="PLoS Genet.">
        <title>The genome and development-dependent transcriptomes of Pyronema confluens: a window into fungal evolution.</title>
        <authorList>
            <person name="Traeger S."/>
            <person name="Altegoer F."/>
            <person name="Freitag M."/>
            <person name="Gabaldon T."/>
            <person name="Kempken F."/>
            <person name="Kumar A."/>
            <person name="Marcet-Houben M."/>
            <person name="Poggeler S."/>
            <person name="Stajich J.E."/>
            <person name="Nowrousian M."/>
        </authorList>
    </citation>
    <scope>NUCLEOTIDE SEQUENCE [LARGE SCALE GENOMIC DNA]</scope>
    <source>
        <strain evidence="3">CBS 100304</strain>
        <tissue evidence="2">Vegetative mycelium</tissue>
    </source>
</reference>
<keyword evidence="3" id="KW-1185">Reference proteome</keyword>
<feature type="compositionally biased region" description="Basic residues" evidence="1">
    <location>
        <begin position="1"/>
        <end position="18"/>
    </location>
</feature>
<feature type="region of interest" description="Disordered" evidence="1">
    <location>
        <begin position="1"/>
        <end position="20"/>
    </location>
</feature>
<gene>
    <name evidence="2" type="ORF">PCON_08052</name>
</gene>
<dbReference type="EMBL" id="HF935415">
    <property type="protein sequence ID" value="CCX30060.1"/>
    <property type="molecule type" value="Genomic_DNA"/>
</dbReference>
<dbReference type="Proteomes" id="UP000018144">
    <property type="component" value="Unassembled WGS sequence"/>
</dbReference>
<protein>
    <submittedName>
        <fullName evidence="2">Uncharacterized protein</fullName>
    </submittedName>
</protein>
<evidence type="ECO:0000313" key="3">
    <source>
        <dbReference type="Proteomes" id="UP000018144"/>
    </source>
</evidence>
<name>U4LL16_PYROM</name>
<sequence>MLSTLHRMHHRGSKKKGLAKILLPVSESPNLVG</sequence>
<organism evidence="2 3">
    <name type="scientific">Pyronema omphalodes (strain CBS 100304)</name>
    <name type="common">Pyronema confluens</name>
    <dbReference type="NCBI Taxonomy" id="1076935"/>
    <lineage>
        <taxon>Eukaryota</taxon>
        <taxon>Fungi</taxon>
        <taxon>Dikarya</taxon>
        <taxon>Ascomycota</taxon>
        <taxon>Pezizomycotina</taxon>
        <taxon>Pezizomycetes</taxon>
        <taxon>Pezizales</taxon>
        <taxon>Pyronemataceae</taxon>
        <taxon>Pyronema</taxon>
    </lineage>
</organism>
<dbReference type="AlphaFoldDB" id="U4LL16"/>
<accession>U4LL16</accession>
<proteinExistence type="predicted"/>
<evidence type="ECO:0000256" key="1">
    <source>
        <dbReference type="SAM" id="MobiDB-lite"/>
    </source>
</evidence>
<evidence type="ECO:0000313" key="2">
    <source>
        <dbReference type="EMBL" id="CCX30060.1"/>
    </source>
</evidence>